<dbReference type="VEuPathDB" id="MicrosporidiaDB:TUBRATIS_22580"/>
<dbReference type="AlphaFoldDB" id="A0A437AJG0"/>
<keyword evidence="2" id="KW-0472">Membrane</keyword>
<gene>
    <name evidence="3" type="ORF">TUBRATIS_22580</name>
</gene>
<dbReference type="Proteomes" id="UP000282876">
    <property type="component" value="Unassembled WGS sequence"/>
</dbReference>
<dbReference type="EMBL" id="RCSS01000577">
    <property type="protein sequence ID" value="RVD91294.1"/>
    <property type="molecule type" value="Genomic_DNA"/>
</dbReference>
<evidence type="ECO:0000256" key="2">
    <source>
        <dbReference type="SAM" id="Phobius"/>
    </source>
</evidence>
<name>A0A437AJG0_9MICR</name>
<comment type="caution">
    <text evidence="3">The sequence shown here is derived from an EMBL/GenBank/DDBJ whole genome shotgun (WGS) entry which is preliminary data.</text>
</comment>
<evidence type="ECO:0000313" key="3">
    <source>
        <dbReference type="EMBL" id="RVD91294.1"/>
    </source>
</evidence>
<reference evidence="3 4" key="1">
    <citation type="submission" date="2018-10" db="EMBL/GenBank/DDBJ databases">
        <title>Draft genome sequence of the microsporidian Tubulinosema ratisbonensis.</title>
        <authorList>
            <person name="Polonais V."/>
            <person name="Peyretaillade E."/>
            <person name="Niehus S."/>
            <person name="Wawrzyniak I."/>
            <person name="Franchet A."/>
            <person name="Gaspin C."/>
            <person name="Reichstadt M."/>
            <person name="Belser C."/>
            <person name="Labadie K."/>
            <person name="Delbac F."/>
            <person name="Ferrandon D."/>
        </authorList>
    </citation>
    <scope>NUCLEOTIDE SEQUENCE [LARGE SCALE GENOMIC DNA]</scope>
    <source>
        <strain evidence="3 4">Franzen</strain>
    </source>
</reference>
<accession>A0A437AJG0</accession>
<keyword evidence="4" id="KW-1185">Reference proteome</keyword>
<keyword evidence="2" id="KW-0812">Transmembrane</keyword>
<evidence type="ECO:0000256" key="1">
    <source>
        <dbReference type="SAM" id="MobiDB-lite"/>
    </source>
</evidence>
<keyword evidence="2" id="KW-1133">Transmembrane helix</keyword>
<sequence length="307" mass="35372">MQIVETRNYEDKLESDDVIEETTDINNSLGYESSPKTKIVFTPQKQFLNENKIFENFKEKSFQKNNSENKKTTQGPLSIPKQSNNGTSSELTKINEIETDESLSLLVTEGPLMELPLNKTKYEEKSQNKLKNVTQILSNETIQPDDNIQSNDTLIEIKKKKKDKRKDQNRLNKTVSKKERFMITNEDHYKIFEINENKTSSDADKKEVTKDFVPYVLVNSSGKSINESSQNFLKPFSIQSMQTSTQSSPLALTVICPLLIIFFIIGLFIIKRVDLISKAKKFFAKKSDEKGLIVEFNKEEEILEFKQ</sequence>
<protein>
    <submittedName>
        <fullName evidence="3">Uncharacterized protein</fullName>
    </submittedName>
</protein>
<feature type="region of interest" description="Disordered" evidence="1">
    <location>
        <begin position="59"/>
        <end position="90"/>
    </location>
</feature>
<feature type="transmembrane region" description="Helical" evidence="2">
    <location>
        <begin position="250"/>
        <end position="270"/>
    </location>
</feature>
<organism evidence="3 4">
    <name type="scientific">Tubulinosema ratisbonensis</name>
    <dbReference type="NCBI Taxonomy" id="291195"/>
    <lineage>
        <taxon>Eukaryota</taxon>
        <taxon>Fungi</taxon>
        <taxon>Fungi incertae sedis</taxon>
        <taxon>Microsporidia</taxon>
        <taxon>Tubulinosematoidea</taxon>
        <taxon>Tubulinosematidae</taxon>
        <taxon>Tubulinosema</taxon>
    </lineage>
</organism>
<evidence type="ECO:0000313" key="4">
    <source>
        <dbReference type="Proteomes" id="UP000282876"/>
    </source>
</evidence>
<proteinExistence type="predicted"/>
<feature type="compositionally biased region" description="Polar residues" evidence="1">
    <location>
        <begin position="72"/>
        <end position="90"/>
    </location>
</feature>
<feature type="compositionally biased region" description="Basic and acidic residues" evidence="1">
    <location>
        <begin position="59"/>
        <end position="71"/>
    </location>
</feature>